<evidence type="ECO:0008006" key="4">
    <source>
        <dbReference type="Google" id="ProtNLM"/>
    </source>
</evidence>
<dbReference type="EMBL" id="JBHSNS010000006">
    <property type="protein sequence ID" value="MFC5730036.1"/>
    <property type="molecule type" value="Genomic_DNA"/>
</dbReference>
<accession>A0ABW0ZKF1</accession>
<protein>
    <recommendedName>
        <fullName evidence="4">DUF3352 domain-containing protein</fullName>
    </recommendedName>
</protein>
<keyword evidence="1" id="KW-0812">Transmembrane</keyword>
<dbReference type="RefSeq" id="WP_136435467.1">
    <property type="nucleotide sequence ID" value="NZ_JBHSNS010000006.1"/>
</dbReference>
<comment type="caution">
    <text evidence="2">The sequence shown here is derived from an EMBL/GenBank/DDBJ whole genome shotgun (WGS) entry which is preliminary data.</text>
</comment>
<feature type="transmembrane region" description="Helical" evidence="1">
    <location>
        <begin position="23"/>
        <end position="46"/>
    </location>
</feature>
<dbReference type="Proteomes" id="UP001596072">
    <property type="component" value="Unassembled WGS sequence"/>
</dbReference>
<name>A0ABW0ZKF1_9ACTN</name>
<keyword evidence="1" id="KW-1133">Transmembrane helix</keyword>
<evidence type="ECO:0000313" key="3">
    <source>
        <dbReference type="Proteomes" id="UP001596072"/>
    </source>
</evidence>
<proteinExistence type="predicted"/>
<evidence type="ECO:0000256" key="1">
    <source>
        <dbReference type="SAM" id="Phobius"/>
    </source>
</evidence>
<keyword evidence="1" id="KW-0472">Membrane</keyword>
<evidence type="ECO:0000313" key="2">
    <source>
        <dbReference type="EMBL" id="MFC5730036.1"/>
    </source>
</evidence>
<gene>
    <name evidence="2" type="ORF">ACFPQB_14000</name>
</gene>
<organism evidence="2 3">
    <name type="scientific">Nocardioides vastitatis</name>
    <dbReference type="NCBI Taxonomy" id="2568655"/>
    <lineage>
        <taxon>Bacteria</taxon>
        <taxon>Bacillati</taxon>
        <taxon>Actinomycetota</taxon>
        <taxon>Actinomycetes</taxon>
        <taxon>Propionibacteriales</taxon>
        <taxon>Nocardioidaceae</taxon>
        <taxon>Nocardioides</taxon>
    </lineage>
</organism>
<keyword evidence="3" id="KW-1185">Reference proteome</keyword>
<sequence>MTLGDASPNIDSPVGRSRGRRTAWVTAGSLGVAAVVGGGALAWQFWTAQGPQPAEVLPDGTLAYVAVDLDPPGGQKVAVYDAIRKFPSLGKELGLDSRDDLRRSLVDGIAAEGGCDLDRDAILSWAGDRGALAVVDGDRDLPEVVVVVQVGDADKAAAGLSAIAADCAADEFGHAIEGDWAVLARNDAVAEQVVEDAADRALADDADYRRITGAAGDPGVVTLYAAPEAGPALLRAAEENPFIGFMVTTQITPAVDPIGAVMGWITLMPTLSGAGAALGEHEMAMESDYQPSPAERRLQKRMERYDELSPAEQDQLMKEMEAFHSAEWEEELPETELDLDDLAEPSDDLRRALQDFTGLGGVLRFDDGAVELEVVGDRMLGSYGGVYAGGSGHDVVATLPADSAAAFGAGFADGWAQRSLSQIQDQWYYSGQSEEELVTSLEEATGLTFPEDFEALGGEAIAVVARSGFDPSSAAEDPSKLAAAVRIMGDPDRIEEALAKVRGAVGRSGATYLHSEATDDGIVVGPNVDYLEELASPGETLGDSDRFERAVPDADGATTVIFIDFDAGNWLVGLMDDDRDRADVEPLDTLGFTVTEDGDEQHVLVRVTLD</sequence>
<reference evidence="3" key="1">
    <citation type="journal article" date="2019" name="Int. J. Syst. Evol. Microbiol.">
        <title>The Global Catalogue of Microorganisms (GCM) 10K type strain sequencing project: providing services to taxonomists for standard genome sequencing and annotation.</title>
        <authorList>
            <consortium name="The Broad Institute Genomics Platform"/>
            <consortium name="The Broad Institute Genome Sequencing Center for Infectious Disease"/>
            <person name="Wu L."/>
            <person name="Ma J."/>
        </authorList>
    </citation>
    <scope>NUCLEOTIDE SEQUENCE [LARGE SCALE GENOMIC DNA]</scope>
    <source>
        <strain evidence="3">YIM 94188</strain>
    </source>
</reference>